<accession>A0A1Z4F537</accession>
<evidence type="ECO:0008006" key="4">
    <source>
        <dbReference type="Google" id="ProtNLM"/>
    </source>
</evidence>
<dbReference type="EMBL" id="AP018165">
    <property type="protein sequence ID" value="BAY00309.1"/>
    <property type="molecule type" value="Genomic_DNA"/>
</dbReference>
<dbReference type="Proteomes" id="UP000217954">
    <property type="component" value="Chromosome"/>
</dbReference>
<dbReference type="KEGG" id="mste:MSTE_05017"/>
<proteinExistence type="predicted"/>
<reference evidence="3" key="1">
    <citation type="journal article" date="2017" name="Genome Announc.">
        <title>Complete Genome Sequence of Mycobacterium stephanolepidis.</title>
        <authorList>
            <person name="Fukano H."/>
            <person name="Yoshida M."/>
            <person name="Katayama Y."/>
            <person name="Omatsu T."/>
            <person name="Mizutani T."/>
            <person name="Kurata O."/>
            <person name="Wada S."/>
            <person name="Hoshino Y."/>
        </authorList>
    </citation>
    <scope>NUCLEOTIDE SEQUENCE [LARGE SCALE GENOMIC DNA]</scope>
    <source>
        <strain evidence="3">NJB0901</strain>
    </source>
</reference>
<dbReference type="AlphaFoldDB" id="A0A1Z4F537"/>
<keyword evidence="3" id="KW-1185">Reference proteome</keyword>
<feature type="transmembrane region" description="Helical" evidence="1">
    <location>
        <begin position="45"/>
        <end position="65"/>
    </location>
</feature>
<evidence type="ECO:0000313" key="3">
    <source>
        <dbReference type="Proteomes" id="UP000217954"/>
    </source>
</evidence>
<evidence type="ECO:0000256" key="1">
    <source>
        <dbReference type="SAM" id="Phobius"/>
    </source>
</evidence>
<gene>
    <name evidence="2" type="ORF">MSTE_05017</name>
</gene>
<feature type="transmembrane region" description="Helical" evidence="1">
    <location>
        <begin position="100"/>
        <end position="119"/>
    </location>
</feature>
<feature type="transmembrane region" description="Helical" evidence="1">
    <location>
        <begin position="71"/>
        <end position="88"/>
    </location>
</feature>
<organism evidence="2 3">
    <name type="scientific">[Mycobacterium] stephanolepidis</name>
    <dbReference type="NCBI Taxonomy" id="1520670"/>
    <lineage>
        <taxon>Bacteria</taxon>
        <taxon>Bacillati</taxon>
        <taxon>Actinomycetota</taxon>
        <taxon>Actinomycetes</taxon>
        <taxon>Mycobacteriales</taxon>
        <taxon>Mycobacteriaceae</taxon>
        <taxon>Mycobacteroides</taxon>
    </lineage>
</organism>
<evidence type="ECO:0000313" key="2">
    <source>
        <dbReference type="EMBL" id="BAY00309.1"/>
    </source>
</evidence>
<dbReference type="RefSeq" id="WP_096505200.1">
    <property type="nucleotide sequence ID" value="NZ_AP018165.1"/>
</dbReference>
<reference evidence="2 3" key="2">
    <citation type="journal article" date="2017" name="Int. J. Syst. Evol. Microbiol.">
        <title>Mycobacterium stephanolepidis sp. nov., a rapidly growing species related to Mycobacterium chelonae, isolated from marine teleost fish, Stephanolepis cirrhifer.</title>
        <authorList>
            <person name="Fukano H."/>
            <person name="Wada S."/>
            <person name="Kurata O."/>
            <person name="Katayama K."/>
            <person name="Fujiwara N."/>
            <person name="Hoshino Y."/>
        </authorList>
    </citation>
    <scope>NUCLEOTIDE SEQUENCE [LARGE SCALE GENOMIC DNA]</scope>
    <source>
        <strain evidence="2 3">NJB0901</strain>
    </source>
</reference>
<name>A0A1Z4F537_9MYCO</name>
<keyword evidence="1" id="KW-0472">Membrane</keyword>
<keyword evidence="1" id="KW-0812">Transmembrane</keyword>
<protein>
    <recommendedName>
        <fullName evidence="4">Transmembrane protein</fullName>
    </recommendedName>
</protein>
<keyword evidence="1" id="KW-1133">Transmembrane helix</keyword>
<sequence>MTDEDGLRDNVVEQKHEVSEPSRRDVARAAGWGLLALSEGFIRQLFVEIVLFASCIVVVMCLISGQTWMKIGGVALGIGTLVAIVFALRKKLTVRQQWLLAVLLGVIDVAMMAVGWKLGVWSVHAE</sequence>